<keyword evidence="3" id="KW-0808">Transferase</keyword>
<evidence type="ECO:0000313" key="3">
    <source>
        <dbReference type="EMBL" id="KZE39430.1"/>
    </source>
</evidence>
<dbReference type="EMBL" id="LQNT01000003">
    <property type="protein sequence ID" value="KZE39430.1"/>
    <property type="molecule type" value="Genomic_DNA"/>
</dbReference>
<feature type="domain" description="Glycosyltransferase subfamily 4-like N-terminal" evidence="2">
    <location>
        <begin position="24"/>
        <end position="195"/>
    </location>
</feature>
<feature type="domain" description="Glycosyl transferase family 1" evidence="1">
    <location>
        <begin position="201"/>
        <end position="372"/>
    </location>
</feature>
<sequence>MFKNILFISDHGDPLAKLGGKQSGGQNNYVRQLAEALAGRGLRVDVVTHWSDPDTPQVERFAGSCRVIRIAAGHKGFVPKSDMLNILPDFYKEIKAVLDLDSYDVVHTHYWLSGLLGLMIRDEYGKRVVHTSHSLGIAKAKATGEVEEARLRAEKEILGRADRVIATTPTEKDIILDFAGMRSSVSVVSIGVDRSFEQASSAGAKGGTPLFVYAGRFEQTKGILTLLRAFRLFLRHGRDARLILAGGAAEDIDPKSGLPQKARLRAAVAGMEDRVTFLGPLGQQELADLFGRATAVIVPSYYESFGMVAAEAQACGTPVIASEVGGLQDVVQDGRTGLLVSAKNPAELSRSMRRIAGDREFTERLGREARKRARKVFNWPAIAGDIHEIYEVLYRAEDPVSVGD</sequence>
<gene>
    <name evidence="3" type="ORF">AV656_15875</name>
</gene>
<dbReference type="RefSeq" id="WP_063179015.1">
    <property type="nucleotide sequence ID" value="NZ_LQNT01000003.1"/>
</dbReference>
<dbReference type="Proteomes" id="UP000076490">
    <property type="component" value="Unassembled WGS sequence"/>
</dbReference>
<dbReference type="InterPro" id="IPR001296">
    <property type="entry name" value="Glyco_trans_1"/>
</dbReference>
<dbReference type="SUPFAM" id="SSF53756">
    <property type="entry name" value="UDP-Glycosyltransferase/glycogen phosphorylase"/>
    <property type="match status" value="1"/>
</dbReference>
<proteinExistence type="predicted"/>
<accession>A0A161SUH6</accession>
<dbReference type="PANTHER" id="PTHR45947">
    <property type="entry name" value="SULFOQUINOVOSYL TRANSFERASE SQD2"/>
    <property type="match status" value="1"/>
</dbReference>
<name>A0A161SUH6_9BACL</name>
<dbReference type="Pfam" id="PF00534">
    <property type="entry name" value="Glycos_transf_1"/>
    <property type="match status" value="1"/>
</dbReference>
<dbReference type="AlphaFoldDB" id="A0A161SUH6"/>
<protein>
    <submittedName>
        <fullName evidence="3">Glycosyl transferase family 1</fullName>
    </submittedName>
</protein>
<evidence type="ECO:0000259" key="1">
    <source>
        <dbReference type="Pfam" id="PF00534"/>
    </source>
</evidence>
<dbReference type="Pfam" id="PF13439">
    <property type="entry name" value="Glyco_transf_4"/>
    <property type="match status" value="1"/>
</dbReference>
<reference evidence="3 4" key="1">
    <citation type="submission" date="2016-01" db="EMBL/GenBank/DDBJ databases">
        <title>Whole genome sequencing of Bhargavaea cecembensis T14.</title>
        <authorList>
            <person name="Hong K.W."/>
        </authorList>
    </citation>
    <scope>NUCLEOTIDE SEQUENCE [LARGE SCALE GENOMIC DNA]</scope>
    <source>
        <strain evidence="3 4">T14</strain>
    </source>
</reference>
<dbReference type="InterPro" id="IPR050194">
    <property type="entry name" value="Glycosyltransferase_grp1"/>
</dbReference>
<organism evidence="3 4">
    <name type="scientific">Bhargavaea cecembensis</name>
    <dbReference type="NCBI Taxonomy" id="394098"/>
    <lineage>
        <taxon>Bacteria</taxon>
        <taxon>Bacillati</taxon>
        <taxon>Bacillota</taxon>
        <taxon>Bacilli</taxon>
        <taxon>Bacillales</taxon>
        <taxon>Caryophanaceae</taxon>
        <taxon>Bhargavaea</taxon>
    </lineage>
</organism>
<dbReference type="Gene3D" id="3.40.50.2000">
    <property type="entry name" value="Glycogen Phosphorylase B"/>
    <property type="match status" value="2"/>
</dbReference>
<dbReference type="PANTHER" id="PTHR45947:SF3">
    <property type="entry name" value="SULFOQUINOVOSYL TRANSFERASE SQD2"/>
    <property type="match status" value="1"/>
</dbReference>
<comment type="caution">
    <text evidence="3">The sequence shown here is derived from an EMBL/GenBank/DDBJ whole genome shotgun (WGS) entry which is preliminary data.</text>
</comment>
<evidence type="ECO:0000259" key="2">
    <source>
        <dbReference type="Pfam" id="PF13439"/>
    </source>
</evidence>
<dbReference type="InterPro" id="IPR028098">
    <property type="entry name" value="Glyco_trans_4-like_N"/>
</dbReference>
<dbReference type="GO" id="GO:0016757">
    <property type="term" value="F:glycosyltransferase activity"/>
    <property type="evidence" value="ECO:0007669"/>
    <property type="project" value="InterPro"/>
</dbReference>
<evidence type="ECO:0000313" key="4">
    <source>
        <dbReference type="Proteomes" id="UP000076490"/>
    </source>
</evidence>